<dbReference type="Proteomes" id="UP001550739">
    <property type="component" value="Unassembled WGS sequence"/>
</dbReference>
<accession>A0ABV2ZR02</accession>
<sequence length="63" mass="6611">MIEHHEVALRLETAAPQMVGTGQTCLTGTYDDHLDLTQVVHASTNGTVGVDLPEAAVMPGVLV</sequence>
<reference evidence="1 2" key="1">
    <citation type="submission" date="2024-06" db="EMBL/GenBank/DDBJ databases">
        <title>The Natural Products Discovery Center: Release of the First 8490 Sequenced Strains for Exploring Actinobacteria Biosynthetic Diversity.</title>
        <authorList>
            <person name="Kalkreuter E."/>
            <person name="Kautsar S.A."/>
            <person name="Yang D."/>
            <person name="Bader C.D."/>
            <person name="Teijaro C.N."/>
            <person name="Fluegel L."/>
            <person name="Davis C.M."/>
            <person name="Simpson J.R."/>
            <person name="Lauterbach L."/>
            <person name="Steele A.D."/>
            <person name="Gui C."/>
            <person name="Meng S."/>
            <person name="Li G."/>
            <person name="Viehrig K."/>
            <person name="Ye F."/>
            <person name="Su P."/>
            <person name="Kiefer A.F."/>
            <person name="Nichols A."/>
            <person name="Cepeda A.J."/>
            <person name="Yan W."/>
            <person name="Fan B."/>
            <person name="Jiang Y."/>
            <person name="Adhikari A."/>
            <person name="Zheng C.-J."/>
            <person name="Schuster L."/>
            <person name="Cowan T.M."/>
            <person name="Smanski M.J."/>
            <person name="Chevrette M.G."/>
            <person name="De Carvalho L.P.S."/>
            <person name="Shen B."/>
        </authorList>
    </citation>
    <scope>NUCLEOTIDE SEQUENCE [LARGE SCALE GENOMIC DNA]</scope>
    <source>
        <strain evidence="1 2">NPDC033843</strain>
    </source>
</reference>
<evidence type="ECO:0000313" key="1">
    <source>
        <dbReference type="EMBL" id="MEU3784993.1"/>
    </source>
</evidence>
<proteinExistence type="predicted"/>
<dbReference type="EMBL" id="JBEZVE010000018">
    <property type="protein sequence ID" value="MEU3784993.1"/>
    <property type="molecule type" value="Genomic_DNA"/>
</dbReference>
<keyword evidence="2" id="KW-1185">Reference proteome</keyword>
<gene>
    <name evidence="1" type="ORF">AB0E89_31390</name>
</gene>
<organism evidence="1 2">
    <name type="scientific">Streptomyces sp. 900129855</name>
    <dbReference type="NCBI Taxonomy" id="3155129"/>
    <lineage>
        <taxon>Bacteria</taxon>
        <taxon>Bacillati</taxon>
        <taxon>Actinomycetota</taxon>
        <taxon>Actinomycetes</taxon>
        <taxon>Kitasatosporales</taxon>
        <taxon>Streptomycetaceae</taxon>
        <taxon>Streptomyces</taxon>
    </lineage>
</organism>
<comment type="caution">
    <text evidence="1">The sequence shown here is derived from an EMBL/GenBank/DDBJ whole genome shotgun (WGS) entry which is preliminary data.</text>
</comment>
<name>A0ABV2ZR02_9ACTN</name>
<evidence type="ECO:0000313" key="2">
    <source>
        <dbReference type="Proteomes" id="UP001550739"/>
    </source>
</evidence>
<protein>
    <submittedName>
        <fullName evidence="1">Uncharacterized protein</fullName>
    </submittedName>
</protein>
<dbReference type="RefSeq" id="WP_361706581.1">
    <property type="nucleotide sequence ID" value="NZ_JBEZVE010000018.1"/>
</dbReference>